<reference evidence="7 8" key="1">
    <citation type="submission" date="2020-08" db="EMBL/GenBank/DDBJ databases">
        <title>Genome public.</title>
        <authorList>
            <person name="Liu C."/>
            <person name="Sun Q."/>
        </authorList>
    </citation>
    <scope>NUCLEOTIDE SEQUENCE [LARGE SCALE GENOMIC DNA]</scope>
    <source>
        <strain evidence="7 8">New-38</strain>
    </source>
</reference>
<keyword evidence="8" id="KW-1185">Reference proteome</keyword>
<feature type="transmembrane region" description="Helical" evidence="6">
    <location>
        <begin position="12"/>
        <end position="35"/>
    </location>
</feature>
<feature type="transmembrane region" description="Helical" evidence="6">
    <location>
        <begin position="139"/>
        <end position="160"/>
    </location>
</feature>
<comment type="subcellular location">
    <subcellularLocation>
        <location evidence="1">Cell membrane</location>
        <topology evidence="1">Multi-pass membrane protein</topology>
    </subcellularLocation>
</comment>
<keyword evidence="2" id="KW-1003">Cell membrane</keyword>
<evidence type="ECO:0000256" key="4">
    <source>
        <dbReference type="ARBA" id="ARBA00022989"/>
    </source>
</evidence>
<name>A0ABR7HPT0_9FIRM</name>
<dbReference type="PANTHER" id="PTHR47089:SF1">
    <property type="entry name" value="GUANOSINE ABC TRANSPORTER PERMEASE PROTEIN NUPP"/>
    <property type="match status" value="1"/>
</dbReference>
<organism evidence="7 8">
    <name type="scientific">Pseudoflavonifractor hominis</name>
    <dbReference type="NCBI Taxonomy" id="2763059"/>
    <lineage>
        <taxon>Bacteria</taxon>
        <taxon>Bacillati</taxon>
        <taxon>Bacillota</taxon>
        <taxon>Clostridia</taxon>
        <taxon>Eubacteriales</taxon>
        <taxon>Oscillospiraceae</taxon>
        <taxon>Pseudoflavonifractor</taxon>
    </lineage>
</organism>
<proteinExistence type="predicted"/>
<evidence type="ECO:0000256" key="6">
    <source>
        <dbReference type="SAM" id="Phobius"/>
    </source>
</evidence>
<keyword evidence="5 6" id="KW-0472">Membrane</keyword>
<keyword evidence="3 6" id="KW-0812">Transmembrane</keyword>
<dbReference type="Proteomes" id="UP000660021">
    <property type="component" value="Unassembled WGS sequence"/>
</dbReference>
<comment type="caution">
    <text evidence="7">The sequence shown here is derived from an EMBL/GenBank/DDBJ whole genome shotgun (WGS) entry which is preliminary data.</text>
</comment>
<feature type="transmembrane region" description="Helical" evidence="6">
    <location>
        <begin position="195"/>
        <end position="215"/>
    </location>
</feature>
<evidence type="ECO:0000256" key="2">
    <source>
        <dbReference type="ARBA" id="ARBA00022475"/>
    </source>
</evidence>
<feature type="transmembrane region" description="Helical" evidence="6">
    <location>
        <begin position="279"/>
        <end position="302"/>
    </location>
</feature>
<dbReference type="EMBL" id="JACOPR010000001">
    <property type="protein sequence ID" value="MBC5729531.1"/>
    <property type="molecule type" value="Genomic_DNA"/>
</dbReference>
<dbReference type="InterPro" id="IPR001851">
    <property type="entry name" value="ABC_transp_permease"/>
</dbReference>
<dbReference type="Pfam" id="PF02653">
    <property type="entry name" value="BPD_transp_2"/>
    <property type="match status" value="1"/>
</dbReference>
<dbReference type="RefSeq" id="WP_101693618.1">
    <property type="nucleotide sequence ID" value="NZ_JACOPR010000001.1"/>
</dbReference>
<evidence type="ECO:0000256" key="5">
    <source>
        <dbReference type="ARBA" id="ARBA00023136"/>
    </source>
</evidence>
<accession>A0ABR7HPT0</accession>
<feature type="transmembrane region" description="Helical" evidence="6">
    <location>
        <begin position="245"/>
        <end position="267"/>
    </location>
</feature>
<gene>
    <name evidence="7" type="ORF">H8S34_01600</name>
</gene>
<sequence>MKEKLTGLLQSIWKPLVAVFFAVICSWLLLTAFGYPANEAFVSLWDATFGNLRVFGNTLNKACPLLFTGIAVAIGNRGSVFNIGAEGQFIMGCTAATWVGITFTYMPGILLMILMVLAGALAGAAWAFIPGLLKTKFSISEIITTIMFNYIALQLVGYLVRNPMRDLSQAEPQSYTIAEQGFMPYLIAKTKLHPGFLFGCIAAVVIFILLFKTYFGYEVRAVGYNSTAAKYGGINVSRTMISTMLISGALAGMGGAFEVAGSAHYLYEKISNGYGYTAIAVAILANNNPIGVILSSLLFGFLASGSTAMQRNIGVSSSFADIVQGIIIIFVAVAAVSRVKKKRTAPARPGKKPVLKEAKQ</sequence>
<dbReference type="CDD" id="cd06580">
    <property type="entry name" value="TM_PBP1_transp_TpRbsC_like"/>
    <property type="match status" value="1"/>
</dbReference>
<dbReference type="PANTHER" id="PTHR47089">
    <property type="entry name" value="ABC TRANSPORTER, PERMEASE PROTEIN"/>
    <property type="match status" value="1"/>
</dbReference>
<evidence type="ECO:0000256" key="1">
    <source>
        <dbReference type="ARBA" id="ARBA00004651"/>
    </source>
</evidence>
<feature type="transmembrane region" description="Helical" evidence="6">
    <location>
        <begin position="322"/>
        <end position="339"/>
    </location>
</feature>
<evidence type="ECO:0000313" key="7">
    <source>
        <dbReference type="EMBL" id="MBC5729531.1"/>
    </source>
</evidence>
<keyword evidence="4 6" id="KW-1133">Transmembrane helix</keyword>
<evidence type="ECO:0000256" key="3">
    <source>
        <dbReference type="ARBA" id="ARBA00022692"/>
    </source>
</evidence>
<evidence type="ECO:0000313" key="8">
    <source>
        <dbReference type="Proteomes" id="UP000660021"/>
    </source>
</evidence>
<protein>
    <submittedName>
        <fullName evidence="7">ABC transporter permease</fullName>
    </submittedName>
</protein>